<evidence type="ECO:0000256" key="4">
    <source>
        <dbReference type="ARBA" id="ARBA00022833"/>
    </source>
</evidence>
<evidence type="ECO:0000256" key="7">
    <source>
        <dbReference type="ARBA" id="ARBA00024074"/>
    </source>
</evidence>
<evidence type="ECO:0000313" key="9">
    <source>
        <dbReference type="EMBL" id="TWT33223.1"/>
    </source>
</evidence>
<feature type="domain" description="Enoyl reductase (ER)" evidence="8">
    <location>
        <begin position="14"/>
        <end position="334"/>
    </location>
</feature>
<dbReference type="InterPro" id="IPR036291">
    <property type="entry name" value="NAD(P)-bd_dom_sf"/>
</dbReference>
<evidence type="ECO:0000313" key="10">
    <source>
        <dbReference type="Proteomes" id="UP000318878"/>
    </source>
</evidence>
<dbReference type="CDD" id="cd05283">
    <property type="entry name" value="CAD1"/>
    <property type="match status" value="1"/>
</dbReference>
<dbReference type="FunFam" id="3.40.50.720:FF:000022">
    <property type="entry name" value="Cinnamyl alcohol dehydrogenase"/>
    <property type="match status" value="1"/>
</dbReference>
<evidence type="ECO:0000256" key="2">
    <source>
        <dbReference type="ARBA" id="ARBA00008072"/>
    </source>
</evidence>
<dbReference type="SUPFAM" id="SSF50129">
    <property type="entry name" value="GroES-like"/>
    <property type="match status" value="1"/>
</dbReference>
<dbReference type="EMBL" id="SJPF01000003">
    <property type="protein sequence ID" value="TWT33223.1"/>
    <property type="molecule type" value="Genomic_DNA"/>
</dbReference>
<dbReference type="Pfam" id="PF00107">
    <property type="entry name" value="ADH_zinc_N"/>
    <property type="match status" value="1"/>
</dbReference>
<dbReference type="Gene3D" id="3.40.50.720">
    <property type="entry name" value="NAD(P)-binding Rossmann-like Domain"/>
    <property type="match status" value="1"/>
</dbReference>
<dbReference type="InterPro" id="IPR013154">
    <property type="entry name" value="ADH-like_N"/>
</dbReference>
<evidence type="ECO:0000256" key="5">
    <source>
        <dbReference type="ARBA" id="ARBA00022857"/>
    </source>
</evidence>
<protein>
    <recommendedName>
        <fullName evidence="7">alcohol dehydrogenase (NADP(+))</fullName>
        <ecNumber evidence="7">1.1.1.2</ecNumber>
    </recommendedName>
</protein>
<keyword evidence="3" id="KW-0479">Metal-binding</keyword>
<dbReference type="PANTHER" id="PTHR42683">
    <property type="entry name" value="ALDEHYDE REDUCTASE"/>
    <property type="match status" value="1"/>
</dbReference>
<organism evidence="9 10">
    <name type="scientific">Blastopirellula retiformator</name>
    <dbReference type="NCBI Taxonomy" id="2527970"/>
    <lineage>
        <taxon>Bacteria</taxon>
        <taxon>Pseudomonadati</taxon>
        <taxon>Planctomycetota</taxon>
        <taxon>Planctomycetia</taxon>
        <taxon>Pirellulales</taxon>
        <taxon>Pirellulaceae</taxon>
        <taxon>Blastopirellula</taxon>
    </lineage>
</organism>
<proteinExistence type="inferred from homology"/>
<reference evidence="9 10" key="1">
    <citation type="submission" date="2019-02" db="EMBL/GenBank/DDBJ databases">
        <title>Deep-cultivation of Planctomycetes and their phenomic and genomic characterization uncovers novel biology.</title>
        <authorList>
            <person name="Wiegand S."/>
            <person name="Jogler M."/>
            <person name="Boedeker C."/>
            <person name="Pinto D."/>
            <person name="Vollmers J."/>
            <person name="Rivas-Marin E."/>
            <person name="Kohn T."/>
            <person name="Peeters S.H."/>
            <person name="Heuer A."/>
            <person name="Rast P."/>
            <person name="Oberbeckmann S."/>
            <person name="Bunk B."/>
            <person name="Jeske O."/>
            <person name="Meyerdierks A."/>
            <person name="Storesund J.E."/>
            <person name="Kallscheuer N."/>
            <person name="Luecker S."/>
            <person name="Lage O.M."/>
            <person name="Pohl T."/>
            <person name="Merkel B.J."/>
            <person name="Hornburger P."/>
            <person name="Mueller R.-W."/>
            <person name="Bruemmer F."/>
            <person name="Labrenz M."/>
            <person name="Spormann A.M."/>
            <person name="Op Den Camp H."/>
            <person name="Overmann J."/>
            <person name="Amann R."/>
            <person name="Jetten M.S.M."/>
            <person name="Mascher T."/>
            <person name="Medema M.H."/>
            <person name="Devos D.P."/>
            <person name="Kaster A.-K."/>
            <person name="Ovreas L."/>
            <person name="Rohde M."/>
            <person name="Galperin M.Y."/>
            <person name="Jogler C."/>
        </authorList>
    </citation>
    <scope>NUCLEOTIDE SEQUENCE [LARGE SCALE GENOMIC DNA]</scope>
    <source>
        <strain evidence="9 10">Enr8</strain>
    </source>
</reference>
<dbReference type="SUPFAM" id="SSF51735">
    <property type="entry name" value="NAD(P)-binding Rossmann-fold domains"/>
    <property type="match status" value="1"/>
</dbReference>
<keyword evidence="6 9" id="KW-0560">Oxidoreductase</keyword>
<evidence type="ECO:0000256" key="1">
    <source>
        <dbReference type="ARBA" id="ARBA00001947"/>
    </source>
</evidence>
<dbReference type="RefSeq" id="WP_146432899.1">
    <property type="nucleotide sequence ID" value="NZ_SJPF01000003.1"/>
</dbReference>
<gene>
    <name evidence="9" type="primary">ahr</name>
    <name evidence="9" type="ORF">Enr8_30480</name>
</gene>
<comment type="caution">
    <text evidence="9">The sequence shown here is derived from an EMBL/GenBank/DDBJ whole genome shotgun (WGS) entry which is preliminary data.</text>
</comment>
<evidence type="ECO:0000256" key="6">
    <source>
        <dbReference type="ARBA" id="ARBA00023002"/>
    </source>
</evidence>
<name>A0A5C5V5I4_9BACT</name>
<dbReference type="GO" id="GO:0008106">
    <property type="term" value="F:alcohol dehydrogenase (NADP+) activity"/>
    <property type="evidence" value="ECO:0007669"/>
    <property type="project" value="UniProtKB-EC"/>
</dbReference>
<dbReference type="Gene3D" id="3.90.180.10">
    <property type="entry name" value="Medium-chain alcohol dehydrogenases, catalytic domain"/>
    <property type="match status" value="1"/>
</dbReference>
<keyword evidence="10" id="KW-1185">Reference proteome</keyword>
<keyword evidence="4" id="KW-0862">Zinc</keyword>
<dbReference type="InterPro" id="IPR020843">
    <property type="entry name" value="ER"/>
</dbReference>
<sequence length="340" mass="35849">MSEVVHAYAAPKAGAPLEPFEYDAGPLADNQVEVAVTHCGICHSDLSMIENEWGMSAFPLVPGHEASGAIVKMGSQVKGLKIGQRVGVGWQSGSCMSCSHCLGGDHNLCSDSAATIVGHHGGFADKVRCDWQFVVPLPDALSAADVGPLFCGGVTVFNPMLQYGVLPTHRIGVIGIGGLGHMALQFANKWGCEVTAFTSSDSKREEAKKLGAHNVVNSRDSDAMGKLKGSLDFVLSTVNVSLDWPVILDTLAPKGKLLLVGAVLDPIPVSAMALIMPQRSIGGSPIGSPTTIAKMLDFCARHEISPQIETFPMSKVNDALEHLKAGKARYRIVLENDLAG</sequence>
<dbReference type="Proteomes" id="UP000318878">
    <property type="component" value="Unassembled WGS sequence"/>
</dbReference>
<evidence type="ECO:0000256" key="3">
    <source>
        <dbReference type="ARBA" id="ARBA00022723"/>
    </source>
</evidence>
<dbReference type="EC" id="1.1.1.2" evidence="7"/>
<dbReference type="Pfam" id="PF08240">
    <property type="entry name" value="ADH_N"/>
    <property type="match status" value="1"/>
</dbReference>
<dbReference type="FunFam" id="3.90.180.10:FF:000018">
    <property type="entry name" value="NAD(P)-dependent alcohol dehydrogenase"/>
    <property type="match status" value="1"/>
</dbReference>
<comment type="similarity">
    <text evidence="2">Belongs to the zinc-containing alcohol dehydrogenase family.</text>
</comment>
<dbReference type="SMART" id="SM00829">
    <property type="entry name" value="PKS_ER"/>
    <property type="match status" value="1"/>
</dbReference>
<dbReference type="InterPro" id="IPR047109">
    <property type="entry name" value="CAD-like"/>
</dbReference>
<keyword evidence="5" id="KW-0521">NADP</keyword>
<dbReference type="OrthoDB" id="9806940at2"/>
<dbReference type="InterPro" id="IPR013149">
    <property type="entry name" value="ADH-like_C"/>
</dbReference>
<dbReference type="InterPro" id="IPR029752">
    <property type="entry name" value="D-isomer_DH_CS1"/>
</dbReference>
<dbReference type="AlphaFoldDB" id="A0A5C5V5I4"/>
<dbReference type="PROSITE" id="PS00065">
    <property type="entry name" value="D_2_HYDROXYACID_DH_1"/>
    <property type="match status" value="1"/>
</dbReference>
<dbReference type="GO" id="GO:0046872">
    <property type="term" value="F:metal ion binding"/>
    <property type="evidence" value="ECO:0007669"/>
    <property type="project" value="UniProtKB-KW"/>
</dbReference>
<evidence type="ECO:0000259" key="8">
    <source>
        <dbReference type="SMART" id="SM00829"/>
    </source>
</evidence>
<accession>A0A5C5V5I4</accession>
<dbReference type="InterPro" id="IPR011032">
    <property type="entry name" value="GroES-like_sf"/>
</dbReference>
<comment type="cofactor">
    <cofactor evidence="1">
        <name>Zn(2+)</name>
        <dbReference type="ChEBI" id="CHEBI:29105"/>
    </cofactor>
</comment>